<evidence type="ECO:0000313" key="2">
    <source>
        <dbReference type="EMBL" id="KAG7665943.1"/>
    </source>
</evidence>
<feature type="chain" id="PRO_5035232348" evidence="1">
    <location>
        <begin position="23"/>
        <end position="76"/>
    </location>
</feature>
<gene>
    <name evidence="2" type="ORF">J8A68_000566</name>
</gene>
<dbReference type="EMBL" id="JAGSYN010000045">
    <property type="protein sequence ID" value="KAG7665943.1"/>
    <property type="molecule type" value="Genomic_DNA"/>
</dbReference>
<keyword evidence="3" id="KW-1185">Reference proteome</keyword>
<organism evidence="2 3">
    <name type="scientific">[Candida] subhashii</name>
    <dbReference type="NCBI Taxonomy" id="561895"/>
    <lineage>
        <taxon>Eukaryota</taxon>
        <taxon>Fungi</taxon>
        <taxon>Dikarya</taxon>
        <taxon>Ascomycota</taxon>
        <taxon>Saccharomycotina</taxon>
        <taxon>Pichiomycetes</taxon>
        <taxon>Debaryomycetaceae</taxon>
        <taxon>Spathaspora</taxon>
    </lineage>
</organism>
<comment type="caution">
    <text evidence="2">The sequence shown here is derived from an EMBL/GenBank/DDBJ whole genome shotgun (WGS) entry which is preliminary data.</text>
</comment>
<dbReference type="RefSeq" id="XP_049266175.1">
    <property type="nucleotide sequence ID" value="XM_049409773.1"/>
</dbReference>
<evidence type="ECO:0000313" key="3">
    <source>
        <dbReference type="Proteomes" id="UP000694255"/>
    </source>
</evidence>
<reference evidence="2 3" key="1">
    <citation type="journal article" date="2021" name="DNA Res.">
        <title>Genome analysis of Candida subhashii reveals its hybrid nature and dual mitochondrial genome conformations.</title>
        <authorList>
            <person name="Mixao V."/>
            <person name="Hegedusova E."/>
            <person name="Saus E."/>
            <person name="Pryszcz L.P."/>
            <person name="Cillingova A."/>
            <person name="Nosek J."/>
            <person name="Gabaldon T."/>
        </authorList>
    </citation>
    <scope>NUCLEOTIDE SEQUENCE [LARGE SCALE GENOMIC DNA]</scope>
    <source>
        <strain evidence="2 3">CBS 10753</strain>
    </source>
</reference>
<accession>A0A8J5UM53</accession>
<proteinExistence type="predicted"/>
<name>A0A8J5UM53_9ASCO</name>
<feature type="signal peptide" evidence="1">
    <location>
        <begin position="1"/>
        <end position="22"/>
    </location>
</feature>
<dbReference type="Proteomes" id="UP000694255">
    <property type="component" value="Unassembled WGS sequence"/>
</dbReference>
<dbReference type="GeneID" id="73467367"/>
<dbReference type="AlphaFoldDB" id="A0A8J5UM53"/>
<protein>
    <submittedName>
        <fullName evidence="2">Uncharacterized protein</fullName>
    </submittedName>
</protein>
<sequence length="76" mass="8731">MQAIKSLFIPMLSLMDVAYWTGDHDTVSSHHAYLASSPANQYDPNTFWQAMKCPESDLWRNSTDNEYKALVSNELF</sequence>
<keyword evidence="1" id="KW-0732">Signal</keyword>
<evidence type="ECO:0000256" key="1">
    <source>
        <dbReference type="SAM" id="SignalP"/>
    </source>
</evidence>